<feature type="transmembrane region" description="Helical" evidence="1">
    <location>
        <begin position="164"/>
        <end position="192"/>
    </location>
</feature>
<dbReference type="EMBL" id="JAWDGP010006903">
    <property type="protein sequence ID" value="KAK3733299.1"/>
    <property type="molecule type" value="Genomic_DNA"/>
</dbReference>
<evidence type="ECO:0000256" key="1">
    <source>
        <dbReference type="SAM" id="Phobius"/>
    </source>
</evidence>
<evidence type="ECO:0000313" key="2">
    <source>
        <dbReference type="EMBL" id="KAK3733299.1"/>
    </source>
</evidence>
<keyword evidence="1" id="KW-0812">Transmembrane</keyword>
<organism evidence="2 3">
    <name type="scientific">Elysia crispata</name>
    <name type="common">lettuce slug</name>
    <dbReference type="NCBI Taxonomy" id="231223"/>
    <lineage>
        <taxon>Eukaryota</taxon>
        <taxon>Metazoa</taxon>
        <taxon>Spiralia</taxon>
        <taxon>Lophotrochozoa</taxon>
        <taxon>Mollusca</taxon>
        <taxon>Gastropoda</taxon>
        <taxon>Heterobranchia</taxon>
        <taxon>Euthyneura</taxon>
        <taxon>Panpulmonata</taxon>
        <taxon>Sacoglossa</taxon>
        <taxon>Placobranchoidea</taxon>
        <taxon>Plakobranchidae</taxon>
        <taxon>Elysia</taxon>
    </lineage>
</organism>
<dbReference type="AlphaFoldDB" id="A0AAE0Y6J0"/>
<name>A0AAE0Y6J0_9GAST</name>
<protein>
    <submittedName>
        <fullName evidence="2">Uncharacterized protein</fullName>
    </submittedName>
</protein>
<dbReference type="Proteomes" id="UP001283361">
    <property type="component" value="Unassembled WGS sequence"/>
</dbReference>
<keyword evidence="3" id="KW-1185">Reference proteome</keyword>
<accession>A0AAE0Y6J0</accession>
<keyword evidence="1" id="KW-0472">Membrane</keyword>
<keyword evidence="1" id="KW-1133">Transmembrane helix</keyword>
<proteinExistence type="predicted"/>
<feature type="transmembrane region" description="Helical" evidence="1">
    <location>
        <begin position="101"/>
        <end position="128"/>
    </location>
</feature>
<sequence length="264" mass="28567">MIRSRSRGLSLGIIGLLIILGGVTLSVLTYFAFSALRDGYQKPSSMETIFSDDDDDDWAKVKDYSDSAAWAYGFVYIVPGIIFLMAALIQHKAGYIVSSIIGLLGVIILCIIVLAAGILVIGLIVTIGNVKEDCEDTMAGCKCSINSGEEDIMPFKECHYISEFAGYCIGMMVCIILSWILMLIASILAIVYSCRSNETQPGMVYTNLQEDVFVTVPGQLQPYPQPIYAQGGAVPPYYNGPSSQPQIPLEMSKGQTPAPTSTMA</sequence>
<gene>
    <name evidence="2" type="ORF">RRG08_037092</name>
</gene>
<feature type="transmembrane region" description="Helical" evidence="1">
    <location>
        <begin position="12"/>
        <end position="33"/>
    </location>
</feature>
<reference evidence="2" key="1">
    <citation type="journal article" date="2023" name="G3 (Bethesda)">
        <title>A reference genome for the long-term kleptoplast-retaining sea slug Elysia crispata morphotype clarki.</title>
        <authorList>
            <person name="Eastman K.E."/>
            <person name="Pendleton A.L."/>
            <person name="Shaikh M.A."/>
            <person name="Suttiyut T."/>
            <person name="Ogas R."/>
            <person name="Tomko P."/>
            <person name="Gavelis G."/>
            <person name="Widhalm J.R."/>
            <person name="Wisecaver J.H."/>
        </authorList>
    </citation>
    <scope>NUCLEOTIDE SEQUENCE</scope>
    <source>
        <strain evidence="2">ECLA1</strain>
    </source>
</reference>
<feature type="transmembrane region" description="Helical" evidence="1">
    <location>
        <begin position="69"/>
        <end position="89"/>
    </location>
</feature>
<evidence type="ECO:0000313" key="3">
    <source>
        <dbReference type="Proteomes" id="UP001283361"/>
    </source>
</evidence>
<comment type="caution">
    <text evidence="2">The sequence shown here is derived from an EMBL/GenBank/DDBJ whole genome shotgun (WGS) entry which is preliminary data.</text>
</comment>